<evidence type="ECO:0000256" key="1">
    <source>
        <dbReference type="SAM" id="Phobius"/>
    </source>
</evidence>
<evidence type="ECO:0000313" key="2">
    <source>
        <dbReference type="EMBL" id="KAG2593912.1"/>
    </source>
</evidence>
<reference evidence="2" key="1">
    <citation type="submission" date="2020-05" db="EMBL/GenBank/DDBJ databases">
        <title>WGS assembly of Panicum virgatum.</title>
        <authorList>
            <person name="Lovell J.T."/>
            <person name="Jenkins J."/>
            <person name="Shu S."/>
            <person name="Juenger T.E."/>
            <person name="Schmutz J."/>
        </authorList>
    </citation>
    <scope>NUCLEOTIDE SEQUENCE</scope>
    <source>
        <strain evidence="2">AP13</strain>
    </source>
</reference>
<accession>A0A8T0S4G0</accession>
<dbReference type="EMBL" id="CM029046">
    <property type="protein sequence ID" value="KAG2593912.1"/>
    <property type="molecule type" value="Genomic_DNA"/>
</dbReference>
<feature type="transmembrane region" description="Helical" evidence="1">
    <location>
        <begin position="42"/>
        <end position="60"/>
    </location>
</feature>
<protein>
    <submittedName>
        <fullName evidence="2">Uncharacterized protein</fullName>
    </submittedName>
</protein>
<sequence>MAISDGILLLLRRAMASMAFTLFVGLATLVSAASDKNTEAAYWVAIAGDVASLFLFAAPLRGLSEGSGATGPWGRCHRTHTSPGSSTVAYGYCMLTFLRTVIQ</sequence>
<organism evidence="2 3">
    <name type="scientific">Panicum virgatum</name>
    <name type="common">Blackwell switchgrass</name>
    <dbReference type="NCBI Taxonomy" id="38727"/>
    <lineage>
        <taxon>Eukaryota</taxon>
        <taxon>Viridiplantae</taxon>
        <taxon>Streptophyta</taxon>
        <taxon>Embryophyta</taxon>
        <taxon>Tracheophyta</taxon>
        <taxon>Spermatophyta</taxon>
        <taxon>Magnoliopsida</taxon>
        <taxon>Liliopsida</taxon>
        <taxon>Poales</taxon>
        <taxon>Poaceae</taxon>
        <taxon>PACMAD clade</taxon>
        <taxon>Panicoideae</taxon>
        <taxon>Panicodae</taxon>
        <taxon>Paniceae</taxon>
        <taxon>Panicinae</taxon>
        <taxon>Panicum</taxon>
        <taxon>Panicum sect. Hiantes</taxon>
    </lineage>
</organism>
<keyword evidence="1" id="KW-0812">Transmembrane</keyword>
<keyword evidence="1" id="KW-1133">Transmembrane helix</keyword>
<name>A0A8T0S4G0_PANVG</name>
<dbReference type="AlphaFoldDB" id="A0A8T0S4G0"/>
<keyword evidence="1" id="KW-0472">Membrane</keyword>
<keyword evidence="3" id="KW-1185">Reference proteome</keyword>
<proteinExistence type="predicted"/>
<comment type="caution">
    <text evidence="2">The sequence shown here is derived from an EMBL/GenBank/DDBJ whole genome shotgun (WGS) entry which is preliminary data.</text>
</comment>
<dbReference type="Proteomes" id="UP000823388">
    <property type="component" value="Chromosome 5N"/>
</dbReference>
<evidence type="ECO:0000313" key="3">
    <source>
        <dbReference type="Proteomes" id="UP000823388"/>
    </source>
</evidence>
<gene>
    <name evidence="2" type="ORF">PVAP13_5NG264409</name>
</gene>